<organism evidence="2 3">
    <name type="scientific">Pholiota conissans</name>
    <dbReference type="NCBI Taxonomy" id="109636"/>
    <lineage>
        <taxon>Eukaryota</taxon>
        <taxon>Fungi</taxon>
        <taxon>Dikarya</taxon>
        <taxon>Basidiomycota</taxon>
        <taxon>Agaricomycotina</taxon>
        <taxon>Agaricomycetes</taxon>
        <taxon>Agaricomycetidae</taxon>
        <taxon>Agaricales</taxon>
        <taxon>Agaricineae</taxon>
        <taxon>Strophariaceae</taxon>
        <taxon>Pholiota</taxon>
    </lineage>
</organism>
<evidence type="ECO:0000313" key="3">
    <source>
        <dbReference type="Proteomes" id="UP000807469"/>
    </source>
</evidence>
<proteinExistence type="predicted"/>
<protein>
    <submittedName>
        <fullName evidence="2">Uncharacterized protein</fullName>
    </submittedName>
</protein>
<comment type="caution">
    <text evidence="2">The sequence shown here is derived from an EMBL/GenBank/DDBJ whole genome shotgun (WGS) entry which is preliminary data.</text>
</comment>
<keyword evidence="1" id="KW-0732">Signal</keyword>
<gene>
    <name evidence="2" type="ORF">BDN70DRAFT_899443</name>
</gene>
<evidence type="ECO:0000313" key="2">
    <source>
        <dbReference type="EMBL" id="KAF9473846.1"/>
    </source>
</evidence>
<feature type="signal peptide" evidence="1">
    <location>
        <begin position="1"/>
        <end position="29"/>
    </location>
</feature>
<keyword evidence="3" id="KW-1185">Reference proteome</keyword>
<dbReference type="AlphaFoldDB" id="A0A9P5YRJ6"/>
<reference evidence="2" key="1">
    <citation type="submission" date="2020-11" db="EMBL/GenBank/DDBJ databases">
        <authorList>
            <consortium name="DOE Joint Genome Institute"/>
            <person name="Ahrendt S."/>
            <person name="Riley R."/>
            <person name="Andreopoulos W."/>
            <person name="Labutti K."/>
            <person name="Pangilinan J."/>
            <person name="Ruiz-Duenas F.J."/>
            <person name="Barrasa J.M."/>
            <person name="Sanchez-Garcia M."/>
            <person name="Camarero S."/>
            <person name="Miyauchi S."/>
            <person name="Serrano A."/>
            <person name="Linde D."/>
            <person name="Babiker R."/>
            <person name="Drula E."/>
            <person name="Ayuso-Fernandez I."/>
            <person name="Pacheco R."/>
            <person name="Padilla G."/>
            <person name="Ferreira P."/>
            <person name="Barriuso J."/>
            <person name="Kellner H."/>
            <person name="Castanera R."/>
            <person name="Alfaro M."/>
            <person name="Ramirez L."/>
            <person name="Pisabarro A.G."/>
            <person name="Kuo A."/>
            <person name="Tritt A."/>
            <person name="Lipzen A."/>
            <person name="He G."/>
            <person name="Yan M."/>
            <person name="Ng V."/>
            <person name="Cullen D."/>
            <person name="Martin F."/>
            <person name="Rosso M.-N."/>
            <person name="Henrissat B."/>
            <person name="Hibbett D."/>
            <person name="Martinez A.T."/>
            <person name="Grigoriev I.V."/>
        </authorList>
    </citation>
    <scope>NUCLEOTIDE SEQUENCE</scope>
    <source>
        <strain evidence="2">CIRM-BRFM 674</strain>
    </source>
</reference>
<evidence type="ECO:0000256" key="1">
    <source>
        <dbReference type="SAM" id="SignalP"/>
    </source>
</evidence>
<sequence length="154" mass="17174">MSRTGSDAPPFLLTYLAFLISTTTHSASSGPDIKCLSARWRPIAEVLWLDFQIKNLCIYLAGASWKELDDADQDASIALSFLKGNTSKGLSICFEIPVNSAGAWSGSVQYYIRLVELRAYLVHFRLVATIITEIFIKFSRYSTTQVHTVEEEVS</sequence>
<dbReference type="Proteomes" id="UP000807469">
    <property type="component" value="Unassembled WGS sequence"/>
</dbReference>
<feature type="chain" id="PRO_5040158574" evidence="1">
    <location>
        <begin position="30"/>
        <end position="154"/>
    </location>
</feature>
<accession>A0A9P5YRJ6</accession>
<name>A0A9P5YRJ6_9AGAR</name>
<dbReference type="EMBL" id="MU155412">
    <property type="protein sequence ID" value="KAF9473846.1"/>
    <property type="molecule type" value="Genomic_DNA"/>
</dbReference>